<feature type="region of interest" description="Disordered" evidence="2">
    <location>
        <begin position="271"/>
        <end position="290"/>
    </location>
</feature>
<dbReference type="RefSeq" id="WP_378042871.1">
    <property type="nucleotide sequence ID" value="NZ_JBHLWH010000042.1"/>
</dbReference>
<dbReference type="GO" id="GO:0016740">
    <property type="term" value="F:transferase activity"/>
    <property type="evidence" value="ECO:0007669"/>
    <property type="project" value="UniProtKB-KW"/>
</dbReference>
<dbReference type="PANTHER" id="PTHR48207:SF3">
    <property type="entry name" value="SUCCINATE--HYDROXYMETHYLGLUTARATE COA-TRANSFERASE"/>
    <property type="match status" value="1"/>
</dbReference>
<dbReference type="SUPFAM" id="SSF89796">
    <property type="entry name" value="CoA-transferase family III (CaiB/BaiF)"/>
    <property type="match status" value="1"/>
</dbReference>
<reference evidence="3 4" key="1">
    <citation type="submission" date="2024-09" db="EMBL/GenBank/DDBJ databases">
        <authorList>
            <person name="Sun Q."/>
            <person name="Mori K."/>
        </authorList>
    </citation>
    <scope>NUCLEOTIDE SEQUENCE [LARGE SCALE GENOMIC DNA]</scope>
    <source>
        <strain evidence="3 4">CCM 7609</strain>
    </source>
</reference>
<sequence length="388" mass="41125">MPDTQQSTVGGLGAQPQVGDVSWLQGVRVVEVTTAVSAPLIGRVLGELGAEVIKVESRAKIDVNRARVPRPSDPEGFPAHEAFQLLHEANAGKRSVTLNLKTDHGRELFLELLGDADVFIENFVPGWLDRLGLSIEGLRERFPRLIIVSASGYGQTGPLRTQRAYAPVMTALAGVEGLIGYEDGEVMGCSSLALADLNCSFSGVHLVMSALVGRQASDEGTHIDLSQIEAASILAGEAFVEHQLSGETPGPVGNSDPGGGRWSLIQDPETETWTGARGSRNGAGPERPSTGKILETLRHRGVEVAPILTPAQVAADENYLSRGFIQSVDHPLEAIGTLQVTSVPWRLEGTVPEVSAVAPCIGSANPEVLGRYVSEDQLAELENEGALK</sequence>
<dbReference type="PANTHER" id="PTHR48207">
    <property type="entry name" value="SUCCINATE--HYDROXYMETHYLGLUTARATE COA-TRANSFERASE"/>
    <property type="match status" value="1"/>
</dbReference>
<keyword evidence="1 3" id="KW-0808">Transferase</keyword>
<dbReference type="Proteomes" id="UP001589766">
    <property type="component" value="Unassembled WGS sequence"/>
</dbReference>
<name>A0ABV6F864_9MICC</name>
<evidence type="ECO:0000313" key="4">
    <source>
        <dbReference type="Proteomes" id="UP001589766"/>
    </source>
</evidence>
<protein>
    <submittedName>
        <fullName evidence="3">CaiB/BaiF CoA transferase family protein</fullName>
    </submittedName>
</protein>
<dbReference type="Gene3D" id="3.30.1540.10">
    <property type="entry name" value="formyl-coa transferase, domain 3"/>
    <property type="match status" value="2"/>
</dbReference>
<evidence type="ECO:0000256" key="2">
    <source>
        <dbReference type="SAM" id="MobiDB-lite"/>
    </source>
</evidence>
<feature type="region of interest" description="Disordered" evidence="2">
    <location>
        <begin position="244"/>
        <end position="265"/>
    </location>
</feature>
<evidence type="ECO:0000313" key="3">
    <source>
        <dbReference type="EMBL" id="MFC0249708.1"/>
    </source>
</evidence>
<gene>
    <name evidence="3" type="ORF">ACFFIO_14480</name>
</gene>
<dbReference type="InterPro" id="IPR023606">
    <property type="entry name" value="CoA-Trfase_III_dom_1_sf"/>
</dbReference>
<proteinExistence type="predicted"/>
<keyword evidence="4" id="KW-1185">Reference proteome</keyword>
<dbReference type="Pfam" id="PF02515">
    <property type="entry name" value="CoA_transf_3"/>
    <property type="match status" value="2"/>
</dbReference>
<dbReference type="InterPro" id="IPR050483">
    <property type="entry name" value="CoA-transferase_III_domain"/>
</dbReference>
<evidence type="ECO:0000256" key="1">
    <source>
        <dbReference type="ARBA" id="ARBA00022679"/>
    </source>
</evidence>
<dbReference type="Gene3D" id="3.40.50.10540">
    <property type="entry name" value="Crotonobetainyl-coa:carnitine coa-transferase, domain 1"/>
    <property type="match status" value="2"/>
</dbReference>
<dbReference type="InterPro" id="IPR003673">
    <property type="entry name" value="CoA-Trfase_fam_III"/>
</dbReference>
<accession>A0ABV6F864</accession>
<dbReference type="EMBL" id="JBHLWH010000042">
    <property type="protein sequence ID" value="MFC0249708.1"/>
    <property type="molecule type" value="Genomic_DNA"/>
</dbReference>
<organism evidence="3 4">
    <name type="scientific">Citricoccus parietis</name>
    <dbReference type="NCBI Taxonomy" id="592307"/>
    <lineage>
        <taxon>Bacteria</taxon>
        <taxon>Bacillati</taxon>
        <taxon>Actinomycetota</taxon>
        <taxon>Actinomycetes</taxon>
        <taxon>Micrococcales</taxon>
        <taxon>Micrococcaceae</taxon>
        <taxon>Citricoccus</taxon>
    </lineage>
</organism>
<dbReference type="InterPro" id="IPR044855">
    <property type="entry name" value="CoA-Trfase_III_dom3_sf"/>
</dbReference>
<comment type="caution">
    <text evidence="3">The sequence shown here is derived from an EMBL/GenBank/DDBJ whole genome shotgun (WGS) entry which is preliminary data.</text>
</comment>